<feature type="domain" description="Glycosyltransferase subfamily 4-like N-terminal" evidence="2">
    <location>
        <begin position="18"/>
        <end position="217"/>
    </location>
</feature>
<evidence type="ECO:0000313" key="4">
    <source>
        <dbReference type="Proteomes" id="UP000050360"/>
    </source>
</evidence>
<dbReference type="PANTHER" id="PTHR45947:SF3">
    <property type="entry name" value="SULFOQUINOVOSYL TRANSFERASE SQD2"/>
    <property type="match status" value="1"/>
</dbReference>
<evidence type="ECO:0000313" key="3">
    <source>
        <dbReference type="EMBL" id="KPQ41245.1"/>
    </source>
</evidence>
<name>A0A0P8A477_9EURY</name>
<dbReference type="InterPro" id="IPR028098">
    <property type="entry name" value="Glyco_trans_4-like_N"/>
</dbReference>
<feature type="domain" description="Glycosyl transferase family 1" evidence="1">
    <location>
        <begin position="230"/>
        <end position="362"/>
    </location>
</feature>
<evidence type="ECO:0000259" key="1">
    <source>
        <dbReference type="Pfam" id="PF00534"/>
    </source>
</evidence>
<dbReference type="SUPFAM" id="SSF53756">
    <property type="entry name" value="UDP-Glycosyltransferase/glycogen phosphorylase"/>
    <property type="match status" value="1"/>
</dbReference>
<accession>A0A0P8A477</accession>
<dbReference type="InterPro" id="IPR050194">
    <property type="entry name" value="Glycosyltransferase_grp1"/>
</dbReference>
<dbReference type="AlphaFoldDB" id="A0A0P8A477"/>
<reference evidence="3 4" key="1">
    <citation type="submission" date="2015-09" db="EMBL/GenBank/DDBJ databases">
        <title>A metagenomics-based metabolic model of nitrate-dependent anaerobic oxidation of methane by Methanoperedens-like archaea.</title>
        <authorList>
            <person name="Arshad A."/>
            <person name="Speth D.R."/>
            <person name="De Graaf R.M."/>
            <person name="Op Den Camp H.J."/>
            <person name="Jetten M.S."/>
            <person name="Welte C.U."/>
        </authorList>
    </citation>
    <scope>NUCLEOTIDE SEQUENCE [LARGE SCALE GENOMIC DNA]</scope>
</reference>
<proteinExistence type="predicted"/>
<dbReference type="PANTHER" id="PTHR45947">
    <property type="entry name" value="SULFOQUINOVOSYL TRANSFERASE SQD2"/>
    <property type="match status" value="1"/>
</dbReference>
<dbReference type="Pfam" id="PF13439">
    <property type="entry name" value="Glyco_transf_4"/>
    <property type="match status" value="1"/>
</dbReference>
<dbReference type="InterPro" id="IPR001296">
    <property type="entry name" value="Glyco_trans_1"/>
</dbReference>
<evidence type="ECO:0000259" key="2">
    <source>
        <dbReference type="Pfam" id="PF13439"/>
    </source>
</evidence>
<dbReference type="GO" id="GO:0016757">
    <property type="term" value="F:glycosyltransferase activity"/>
    <property type="evidence" value="ECO:0007669"/>
    <property type="project" value="InterPro"/>
</dbReference>
<dbReference type="EMBL" id="LKCM01000399">
    <property type="protein sequence ID" value="KPQ41245.1"/>
    <property type="molecule type" value="Genomic_DNA"/>
</dbReference>
<organism evidence="3 4">
    <name type="scientific">Candidatus Methanoperedens nitratireducens</name>
    <dbReference type="NCBI Taxonomy" id="1392998"/>
    <lineage>
        <taxon>Archaea</taxon>
        <taxon>Methanobacteriati</taxon>
        <taxon>Methanobacteriota</taxon>
        <taxon>Stenosarchaea group</taxon>
        <taxon>Methanomicrobia</taxon>
        <taxon>Methanosarcinales</taxon>
        <taxon>ANME-2 cluster</taxon>
        <taxon>Candidatus Methanoperedentaceae</taxon>
        <taxon>Candidatus Methanoperedens</taxon>
    </lineage>
</organism>
<dbReference type="Pfam" id="PF00534">
    <property type="entry name" value="Glycos_transf_1"/>
    <property type="match status" value="1"/>
</dbReference>
<dbReference type="Gene3D" id="3.40.50.2000">
    <property type="entry name" value="Glycogen Phosphorylase B"/>
    <property type="match status" value="2"/>
</dbReference>
<gene>
    <name evidence="3" type="ORF">MPEBLZ_04206</name>
</gene>
<dbReference type="Proteomes" id="UP000050360">
    <property type="component" value="Unassembled WGS sequence"/>
</dbReference>
<sequence length="418" mass="47776">MEKKIFLMTSSYYPPYHIGGDATHVKYLSEELVKLGHEVHVMFSLDAYSYKKPDFNGDFKETDESNGVFLHPLKSPLGKSDLYLTYLTGKSTYVKKTFDNLLGEIKPDVVHHHNIFFLGYNILKKQGNYNNLYTAHDYWLICQRFDLMKYGQKECENKSCLSCTFHSKRLPQTWRGSKGFIQAVGDINTIIAPSNFMKKKLSKWLPVKANIVHIPNFAPAPPNDIKESGYSNYFLFVGVLEKYKGICNLLKVFIEHEKEIDAKLIIVGEGSLREKITDHIARNKLENKIIVLGWLSHHDLWSLYNGARALIVPSINLENNPLVALEAMSVGTPVTGKDSGGIGEIIGKVDKDIIFKGEGIEEIRLFLQNKKFYSKEKIKQIYARYYSLEGFMREYVSLIRNDNEAQVKASGSPSFKYL</sequence>
<protein>
    <submittedName>
        <fullName evidence="3">Transposase</fullName>
    </submittedName>
</protein>
<comment type="caution">
    <text evidence="3">The sequence shown here is derived from an EMBL/GenBank/DDBJ whole genome shotgun (WGS) entry which is preliminary data.</text>
</comment>